<organism evidence="2 3">
    <name type="scientific">Candidatus Woykebacteria bacterium GWA1_44_8</name>
    <dbReference type="NCBI Taxonomy" id="1802591"/>
    <lineage>
        <taxon>Bacteria</taxon>
        <taxon>Candidatus Woykeibacteriota</taxon>
    </lineage>
</organism>
<comment type="caution">
    <text evidence="2">The sequence shown here is derived from an EMBL/GenBank/DDBJ whole genome shotgun (WGS) entry which is preliminary data.</text>
</comment>
<dbReference type="SUPFAM" id="SSF51182">
    <property type="entry name" value="RmlC-like cupins"/>
    <property type="match status" value="1"/>
</dbReference>
<proteinExistence type="predicted"/>
<dbReference type="STRING" id="1802591.A2113_03935"/>
<dbReference type="Pfam" id="PF14667">
    <property type="entry name" value="Polysacc_synt_C"/>
    <property type="match status" value="1"/>
</dbReference>
<evidence type="ECO:0000313" key="3">
    <source>
        <dbReference type="Proteomes" id="UP000176299"/>
    </source>
</evidence>
<name>A0A1G1W1W8_9BACT</name>
<protein>
    <recommendedName>
        <fullName evidence="1">Capsular polysaccharide assembling protein CapF C-terminal domain-containing protein</fullName>
    </recommendedName>
</protein>
<dbReference type="InterPro" id="IPR014710">
    <property type="entry name" value="RmlC-like_jellyroll"/>
</dbReference>
<accession>A0A1G1W1W8</accession>
<sequence>MIKEIKIESVKKVKTLDLEGRENGFLQELFKEGEKTVVYLSAAKPGAFKGYHLHRVRAARYVCIKGKMKIILYKPRRLNGKVKYELEEHILDSSQPSRLFIPNNTATGLVNIGEEEAWLINYPDPPYDPNLKDEQVEYTKEELERGVVK</sequence>
<dbReference type="EMBL" id="MHCN01000011">
    <property type="protein sequence ID" value="OGY21678.1"/>
    <property type="molecule type" value="Genomic_DNA"/>
</dbReference>
<dbReference type="InterPro" id="IPR011051">
    <property type="entry name" value="RmlC_Cupin_sf"/>
</dbReference>
<dbReference type="Gene3D" id="2.60.120.10">
    <property type="entry name" value="Jelly Rolls"/>
    <property type="match status" value="1"/>
</dbReference>
<dbReference type="InterPro" id="IPR029303">
    <property type="entry name" value="CapF_C"/>
</dbReference>
<dbReference type="AlphaFoldDB" id="A0A1G1W1W8"/>
<reference evidence="2 3" key="1">
    <citation type="journal article" date="2016" name="Nat. Commun.">
        <title>Thousands of microbial genomes shed light on interconnected biogeochemical processes in an aquifer system.</title>
        <authorList>
            <person name="Anantharaman K."/>
            <person name="Brown C.T."/>
            <person name="Hug L.A."/>
            <person name="Sharon I."/>
            <person name="Castelle C.J."/>
            <person name="Probst A.J."/>
            <person name="Thomas B.C."/>
            <person name="Singh A."/>
            <person name="Wilkins M.J."/>
            <person name="Karaoz U."/>
            <person name="Brodie E.L."/>
            <person name="Williams K.H."/>
            <person name="Hubbard S.S."/>
            <person name="Banfield J.F."/>
        </authorList>
    </citation>
    <scope>NUCLEOTIDE SEQUENCE [LARGE SCALE GENOMIC DNA]</scope>
</reference>
<dbReference type="Proteomes" id="UP000176299">
    <property type="component" value="Unassembled WGS sequence"/>
</dbReference>
<evidence type="ECO:0000313" key="2">
    <source>
        <dbReference type="EMBL" id="OGY21678.1"/>
    </source>
</evidence>
<evidence type="ECO:0000259" key="1">
    <source>
        <dbReference type="Pfam" id="PF14667"/>
    </source>
</evidence>
<feature type="domain" description="Capsular polysaccharide assembling protein CapF C-terminal" evidence="1">
    <location>
        <begin position="22"/>
        <end position="133"/>
    </location>
</feature>
<gene>
    <name evidence="2" type="ORF">A2113_03935</name>
</gene>